<feature type="transmembrane region" description="Helical" evidence="4">
    <location>
        <begin position="651"/>
        <end position="673"/>
    </location>
</feature>
<dbReference type="OrthoDB" id="8019720at2"/>
<dbReference type="Proteomes" id="UP000078410">
    <property type="component" value="Unassembled WGS sequence"/>
</dbReference>
<feature type="transmembrane region" description="Helical" evidence="4">
    <location>
        <begin position="679"/>
        <end position="701"/>
    </location>
</feature>
<reference evidence="6 7" key="1">
    <citation type="submission" date="2016-04" db="EMBL/GenBank/DDBJ databases">
        <title>ATOL: Assembling a taxonomically balanced genome-scale reconstruction of the evolutionary history of the Enterobacteriaceae.</title>
        <authorList>
            <person name="Plunkett G.III."/>
            <person name="Neeno-Eckwall E.C."/>
            <person name="Glasner J.D."/>
            <person name="Perna N.T."/>
        </authorList>
    </citation>
    <scope>NUCLEOTIDE SEQUENCE [LARGE SCALE GENOMIC DNA]</scope>
    <source>
        <strain evidence="6 7">ATCC 51605</strain>
    </source>
</reference>
<keyword evidence="4" id="KW-1133">Transmembrane helix</keyword>
<feature type="coiled-coil region" evidence="2">
    <location>
        <begin position="56"/>
        <end position="167"/>
    </location>
</feature>
<feature type="region of interest" description="Disordered" evidence="3">
    <location>
        <begin position="886"/>
        <end position="915"/>
    </location>
</feature>
<dbReference type="RefSeq" id="WP_064559082.1">
    <property type="nucleotide sequence ID" value="NZ_LXER01000017.1"/>
</dbReference>
<feature type="domain" description="Phage tail tape measure protein" evidence="5">
    <location>
        <begin position="248"/>
        <end position="457"/>
    </location>
</feature>
<dbReference type="PATRIC" id="fig|1354251.4.peg.2091"/>
<feature type="transmembrane region" description="Helical" evidence="4">
    <location>
        <begin position="593"/>
        <end position="616"/>
    </location>
</feature>
<dbReference type="AlphaFoldDB" id="A0A1B7IQX6"/>
<dbReference type="NCBIfam" id="TIGR01760">
    <property type="entry name" value="tape_meas_TP901"/>
    <property type="match status" value="1"/>
</dbReference>
<feature type="transmembrane region" description="Helical" evidence="4">
    <location>
        <begin position="558"/>
        <end position="581"/>
    </location>
</feature>
<keyword evidence="4" id="KW-0812">Transmembrane</keyword>
<keyword evidence="4" id="KW-0472">Membrane</keyword>
<proteinExistence type="predicted"/>
<dbReference type="PANTHER" id="PTHR37813">
    <property type="entry name" value="FELS-2 PROPHAGE PROTEIN"/>
    <property type="match status" value="1"/>
</dbReference>
<keyword evidence="7" id="KW-1185">Reference proteome</keyword>
<evidence type="ECO:0000256" key="2">
    <source>
        <dbReference type="SAM" id="Coils"/>
    </source>
</evidence>
<dbReference type="InterPro" id="IPR010090">
    <property type="entry name" value="Phage_tape_meas"/>
</dbReference>
<protein>
    <submittedName>
        <fullName evidence="6">Phage tail length tape-measure protein</fullName>
    </submittedName>
</protein>
<gene>
    <name evidence="6" type="ORF">M975_2020</name>
</gene>
<feature type="region of interest" description="Disordered" evidence="3">
    <location>
        <begin position="932"/>
        <end position="951"/>
    </location>
</feature>
<evidence type="ECO:0000313" key="7">
    <source>
        <dbReference type="Proteomes" id="UP000078410"/>
    </source>
</evidence>
<dbReference type="EMBL" id="LXER01000017">
    <property type="protein sequence ID" value="OAT32128.1"/>
    <property type="molecule type" value="Genomic_DNA"/>
</dbReference>
<evidence type="ECO:0000256" key="3">
    <source>
        <dbReference type="SAM" id="MobiDB-lite"/>
    </source>
</evidence>
<keyword evidence="2" id="KW-0175">Coiled coil</keyword>
<sequence length="951" mass="102026">MNDRNLRLQVVMSAIDKLTRPFKQARASTQELAASVKKSRDALTQLNQTSAKLDGFKKLQAENQKLGDRLNYARQKASLMNQELGASGPPSQRQVLALEKQRLAVQRLEERQGKLQTKTAQVRAELYRAGISANDGASATARITRETERYNRQLSENEARLRRAGEQQRKMTNARNQYSKTLEVRDRVAGAGAAMTGAGVAIGAPVVSAVKDYASLEDAMKGVAKQVNGLRDNNGNRTAQFYEMQAAIKTASEQLPMQNGAVDYAALVEGGARMGIGANATSWAEQKKQLLDFASTSAKAATAFELPADQLAENLGKIAQLYKVPISNIEQLGDVINYLDDNAMSKGGDIIDVLQRMGDTANRLDYQKAAALGSTFLSLGSAPDVAASAAKAMVRELSIASIQSDRFQEGLQTLKLDPFKLQKSMVNDSMGTIMTVLEQVNKLKPEEQTPLLTQLFGKEYGDDATKLANNLTELRRQLELTQGTGAKGSMQKESDINKDSLSAQWMLVKAGTENVMSGLGETLRQPLMDIMDNVQRVTDAIRRWVERNPELAGTIMKVVAGMAALAVASGALMIGFAAVLGPMALVRLSLKTLGIQFIPTVISAVTRLGSGISWLARTPFTLLRGALSFLLSPLSLVRTGLMFIGSVMGVLLSPVTLVIAALAGVALVIWKYWQPIKAFLGGVVEGFSAAAAPIMAAFAPLQPVFGWIGDKVKALFGWFSDLLTPVKSTAAELDNAAAMGKKFGEWLAAGVNIALTPLQAVVKTVSWLLEKMGVIKAESATLPKSDSLQRPTAPTVTQDGKVQLPPGGFPMMYPRLYDSGGYIPRGQLGIVGENGPELVNGPANITSRRRTAALAGATALAFGSLATPVAAKPLHPFSLPVQEYRESAQPARQSGATTAAATPPPTIINVYPTPTQSSADIARELARLLDERDRKAAARTRSSFRDQGGND</sequence>
<organism evidence="6 7">
    <name type="scientific">Buttiauxella brennerae ATCC 51605</name>
    <dbReference type="NCBI Taxonomy" id="1354251"/>
    <lineage>
        <taxon>Bacteria</taxon>
        <taxon>Pseudomonadati</taxon>
        <taxon>Pseudomonadota</taxon>
        <taxon>Gammaproteobacteria</taxon>
        <taxon>Enterobacterales</taxon>
        <taxon>Enterobacteriaceae</taxon>
        <taxon>Buttiauxella</taxon>
    </lineage>
</organism>
<evidence type="ECO:0000313" key="6">
    <source>
        <dbReference type="EMBL" id="OAT32128.1"/>
    </source>
</evidence>
<dbReference type="PANTHER" id="PTHR37813:SF1">
    <property type="entry name" value="FELS-2 PROPHAGE PROTEIN"/>
    <property type="match status" value="1"/>
</dbReference>
<dbReference type="Pfam" id="PF10145">
    <property type="entry name" value="PhageMin_Tail"/>
    <property type="match status" value="1"/>
</dbReference>
<evidence type="ECO:0000256" key="1">
    <source>
        <dbReference type="ARBA" id="ARBA00022612"/>
    </source>
</evidence>
<comment type="caution">
    <text evidence="6">The sequence shown here is derived from an EMBL/GenBank/DDBJ whole genome shotgun (WGS) entry which is preliminary data.</text>
</comment>
<name>A0A1B7IQX6_9ENTR</name>
<evidence type="ECO:0000259" key="5">
    <source>
        <dbReference type="Pfam" id="PF10145"/>
    </source>
</evidence>
<evidence type="ECO:0000256" key="4">
    <source>
        <dbReference type="SAM" id="Phobius"/>
    </source>
</evidence>
<accession>A0A1B7IQX6</accession>
<keyword evidence="1" id="KW-1188">Viral release from host cell</keyword>